<sequence length="48" mass="5275">MACFGSSSFQGRVWNGFLTIQQKQSITVLHLSEGDSLPSKETLNSICK</sequence>
<dbReference type="AlphaFoldDB" id="A0AAW1B8H0"/>
<dbReference type="Proteomes" id="UP001474421">
    <property type="component" value="Unassembled WGS sequence"/>
</dbReference>
<reference evidence="2" key="1">
    <citation type="submission" date="2022-09" db="EMBL/GenBank/DDBJ databases">
        <authorList>
            <person name="Hogan M.P."/>
            <person name="Rokyta D.R."/>
        </authorList>
    </citation>
    <scope>NUCLEOTIDE SEQUENCE</scope>
    <source>
        <strain evidence="2">DRR0105</strain>
        <tissue evidence="2">Blood</tissue>
    </source>
</reference>
<accession>A0AAW1B8H0</accession>
<dbReference type="EMBL" id="JAOTOJ010000008">
    <property type="protein sequence ID" value="KAK9398078.1"/>
    <property type="molecule type" value="Genomic_DNA"/>
</dbReference>
<dbReference type="EMBL" id="JAOTOJ010000008">
    <property type="protein sequence ID" value="KAK9398081.1"/>
    <property type="molecule type" value="Genomic_DNA"/>
</dbReference>
<evidence type="ECO:0000313" key="3">
    <source>
        <dbReference type="Proteomes" id="UP001474421"/>
    </source>
</evidence>
<reference evidence="2 3" key="2">
    <citation type="journal article" date="2024" name="Proc. Natl. Acad. Sci. U.S.A.">
        <title>The genetic regulatory architecture and epigenomic basis for age-related changes in rattlesnake venom.</title>
        <authorList>
            <person name="Hogan M.P."/>
            <person name="Holding M.L."/>
            <person name="Nystrom G.S."/>
            <person name="Colston T.J."/>
            <person name="Bartlett D.A."/>
            <person name="Mason A.J."/>
            <person name="Ellsworth S.A."/>
            <person name="Rautsaw R.M."/>
            <person name="Lawrence K.C."/>
            <person name="Strickland J.L."/>
            <person name="He B."/>
            <person name="Fraser P."/>
            <person name="Margres M.J."/>
            <person name="Gilbert D.M."/>
            <person name="Gibbs H.L."/>
            <person name="Parkinson C.L."/>
            <person name="Rokyta D.R."/>
        </authorList>
    </citation>
    <scope>NUCLEOTIDE SEQUENCE [LARGE SCALE GENOMIC DNA]</scope>
    <source>
        <strain evidence="2">DRR0105</strain>
    </source>
</reference>
<name>A0AAW1B8H0_CROAD</name>
<gene>
    <name evidence="1" type="ORF">NXF25_021439</name>
    <name evidence="2" type="ORF">NXF25_021442</name>
</gene>
<keyword evidence="3" id="KW-1185">Reference proteome</keyword>
<organism evidence="2 3">
    <name type="scientific">Crotalus adamanteus</name>
    <name type="common">Eastern diamondback rattlesnake</name>
    <dbReference type="NCBI Taxonomy" id="8729"/>
    <lineage>
        <taxon>Eukaryota</taxon>
        <taxon>Metazoa</taxon>
        <taxon>Chordata</taxon>
        <taxon>Craniata</taxon>
        <taxon>Vertebrata</taxon>
        <taxon>Euteleostomi</taxon>
        <taxon>Lepidosauria</taxon>
        <taxon>Squamata</taxon>
        <taxon>Bifurcata</taxon>
        <taxon>Unidentata</taxon>
        <taxon>Episquamata</taxon>
        <taxon>Toxicofera</taxon>
        <taxon>Serpentes</taxon>
        <taxon>Colubroidea</taxon>
        <taxon>Viperidae</taxon>
        <taxon>Crotalinae</taxon>
        <taxon>Crotalus</taxon>
    </lineage>
</organism>
<protein>
    <submittedName>
        <fullName evidence="2">Uncharacterized protein</fullName>
    </submittedName>
</protein>
<evidence type="ECO:0000313" key="2">
    <source>
        <dbReference type="EMBL" id="KAK9398081.1"/>
    </source>
</evidence>
<proteinExistence type="predicted"/>
<evidence type="ECO:0000313" key="1">
    <source>
        <dbReference type="EMBL" id="KAK9398078.1"/>
    </source>
</evidence>
<comment type="caution">
    <text evidence="2">The sequence shown here is derived from an EMBL/GenBank/DDBJ whole genome shotgun (WGS) entry which is preliminary data.</text>
</comment>